<organism evidence="1 2">
    <name type="scientific">Candidatus Kaiserbacteria bacterium RIFCSPHIGHO2_02_FULL_55_20</name>
    <dbReference type="NCBI Taxonomy" id="1798497"/>
    <lineage>
        <taxon>Bacteria</taxon>
        <taxon>Candidatus Kaiseribacteriota</taxon>
    </lineage>
</organism>
<reference evidence="1 2" key="1">
    <citation type="journal article" date="2016" name="Nat. Commun.">
        <title>Thousands of microbial genomes shed light on interconnected biogeochemical processes in an aquifer system.</title>
        <authorList>
            <person name="Anantharaman K."/>
            <person name="Brown C.T."/>
            <person name="Hug L.A."/>
            <person name="Sharon I."/>
            <person name="Castelle C.J."/>
            <person name="Probst A.J."/>
            <person name="Thomas B.C."/>
            <person name="Singh A."/>
            <person name="Wilkins M.J."/>
            <person name="Karaoz U."/>
            <person name="Brodie E.L."/>
            <person name="Williams K.H."/>
            <person name="Hubbard S.S."/>
            <person name="Banfield J.F."/>
        </authorList>
    </citation>
    <scope>NUCLEOTIDE SEQUENCE [LARGE SCALE GENOMIC DNA]</scope>
</reference>
<name>A0A1F6DVT7_9BACT</name>
<accession>A0A1F6DVT7</accession>
<proteinExistence type="predicted"/>
<evidence type="ECO:0000313" key="1">
    <source>
        <dbReference type="EMBL" id="OGG65528.1"/>
    </source>
</evidence>
<gene>
    <name evidence="1" type="ORF">A3D71_00305</name>
</gene>
<comment type="caution">
    <text evidence="1">The sequence shown here is derived from an EMBL/GenBank/DDBJ whole genome shotgun (WGS) entry which is preliminary data.</text>
</comment>
<dbReference type="AlphaFoldDB" id="A0A1F6DVT7"/>
<dbReference type="STRING" id="1798497.A3D71_00305"/>
<sequence length="571" mass="62930">MTHGKTLPSEAPPVPLRIVLLLVALGMLVSVGAPASNPSFYSSALRPFAEIHVSIGAEQYTVRNGLVFLNGTEVKRKESGDVLRLAYEKMAATRNPLMALAGTDPEKMSAIADTLQETALLLSKQQQNARDAFLVQSALYPISFLRSEAALEAARLSFVSSGSDRDARAYEFALGAALDAYRRDLARFRSAFRDSVPSDSRPYVAQQNFISYGGVLDALSVLDSGADTVRKQHERRMRCVRGDTTQCDSSDITLPPLRKPETVAIPDGALTLAREIRDIGFSIDPQFTSKTDPFFMLSRSSCLDLRDGTAPLFSFRNLPSFPNISSSTAPYLMGDIRFIPSATYKDFPFFGYFAQNNITYVLSQPWTYYACQSSDADLGILTAMRDVRMFALRSHPSTYATGTDAVILRRLESEFASSPVMTESDAVNYLETAVHILDNPATPPDVTDRLITLVLRMKNRSDGAYQSAFEIALDEQTNVLLNTAFGADIDLGIRYLFYLRSGFTPLFLDSNPSATGEHGRLFPSNTLASTEQPFVYYSLLRLSPDTRLEAIKDMTSYIRLHVGAAAKGDIR</sequence>
<dbReference type="EMBL" id="MFLK01000044">
    <property type="protein sequence ID" value="OGG65528.1"/>
    <property type="molecule type" value="Genomic_DNA"/>
</dbReference>
<protein>
    <submittedName>
        <fullName evidence="1">Uncharacterized protein</fullName>
    </submittedName>
</protein>
<evidence type="ECO:0000313" key="2">
    <source>
        <dbReference type="Proteomes" id="UP000177652"/>
    </source>
</evidence>
<dbReference type="Proteomes" id="UP000177652">
    <property type="component" value="Unassembled WGS sequence"/>
</dbReference>